<sequence>MKSKERPYVRRSQKDYSMPFKLSVVQEYEETDISYSALSRKYRIQGSDTIRQWVIKYGSTDVIYKTSYPMNKPKDLKIVELEAQIETLKRKNNRLEHELENRDHKAAILDILIDIAEKEYKIKIRKKLLPRAADRYKEVEGLSLTQICVLLGINRQFYYRRKWSERKNKQKAEKVIQVVHQLRRDMPRLGGRKLYHLLYDNLRELGVGRDKLFTILRANQLLVTPKRSHKRTTNSFHRFKKHKNLIENIELVAPEQVWVSDITYVSSAKHHYYLALITDAYSKKIVGYDLSESLSTKGSLRALRMANKSRIYTEMELIHHSDRGIQYCSDSYQKQLKKYRIKCSMTESYDPYANAVAERVNGILKDEFSISEYNLSLKDMQRLIKDTIHIYNEKRPHASCGYNTPDFMHRQNKIKIKTYKKSKQIMLLGLNILFLKRY</sequence>
<dbReference type="InterPro" id="IPR050900">
    <property type="entry name" value="Transposase_IS3/IS150/IS904"/>
</dbReference>
<dbReference type="InterPro" id="IPR009057">
    <property type="entry name" value="Homeodomain-like_sf"/>
</dbReference>
<feature type="coiled-coil region" evidence="1">
    <location>
        <begin position="78"/>
        <end position="105"/>
    </location>
</feature>
<dbReference type="eggNOG" id="COG2963">
    <property type="taxonomic scope" value="Bacteria"/>
</dbReference>
<dbReference type="PANTHER" id="PTHR46889">
    <property type="entry name" value="TRANSPOSASE INSF FOR INSERTION SEQUENCE IS3B-RELATED"/>
    <property type="match status" value="1"/>
</dbReference>
<dbReference type="PANTHER" id="PTHR46889:SF5">
    <property type="entry name" value="INTEGRASE PROTEIN"/>
    <property type="match status" value="1"/>
</dbReference>
<dbReference type="AlphaFoldDB" id="F3ZV27"/>
<dbReference type="PROSITE" id="PS50994">
    <property type="entry name" value="INTEGRASE"/>
    <property type="match status" value="1"/>
</dbReference>
<dbReference type="GO" id="GO:0015074">
    <property type="term" value="P:DNA integration"/>
    <property type="evidence" value="ECO:0007669"/>
    <property type="project" value="InterPro"/>
</dbReference>
<name>F3ZV27_9BACE</name>
<evidence type="ECO:0000313" key="3">
    <source>
        <dbReference type="EMBL" id="EGJ72485.1"/>
    </source>
</evidence>
<proteinExistence type="predicted"/>
<dbReference type="Proteomes" id="UP000018439">
    <property type="component" value="Chromosome"/>
</dbReference>
<gene>
    <name evidence="3" type="ORF">Bcop_2328</name>
</gene>
<evidence type="ECO:0000259" key="2">
    <source>
        <dbReference type="PROSITE" id="PS50994"/>
    </source>
</evidence>
<dbReference type="NCBIfam" id="NF033516">
    <property type="entry name" value="transpos_IS3"/>
    <property type="match status" value="1"/>
</dbReference>
<evidence type="ECO:0000256" key="1">
    <source>
        <dbReference type="SAM" id="Coils"/>
    </source>
</evidence>
<dbReference type="InterPro" id="IPR001584">
    <property type="entry name" value="Integrase_cat-core"/>
</dbReference>
<dbReference type="Pfam" id="PF00665">
    <property type="entry name" value="rve"/>
    <property type="match status" value="1"/>
</dbReference>
<dbReference type="InterPro" id="IPR036388">
    <property type="entry name" value="WH-like_DNA-bd_sf"/>
</dbReference>
<keyword evidence="4" id="KW-1185">Reference proteome</keyword>
<dbReference type="Gene3D" id="3.30.420.10">
    <property type="entry name" value="Ribonuclease H-like superfamily/Ribonuclease H"/>
    <property type="match status" value="1"/>
</dbReference>
<reference evidence="3 4" key="1">
    <citation type="journal article" date="2011" name="Stand. Genomic Sci.">
        <title>Non-contiguous finished genome sequence of Bacteroides coprosuis type strain (PC139).</title>
        <authorList>
            <person name="Land M."/>
            <person name="Held B."/>
            <person name="Gronow S."/>
            <person name="Abt B."/>
            <person name="Lucas S."/>
            <person name="Del Rio T.G."/>
            <person name="Nolan M."/>
            <person name="Tice H."/>
            <person name="Cheng J.F."/>
            <person name="Pitluck S."/>
            <person name="Liolios K."/>
            <person name="Pagani I."/>
            <person name="Ivanova N."/>
            <person name="Mavromatis K."/>
            <person name="Mikhailova N."/>
            <person name="Pati A."/>
            <person name="Tapia R."/>
            <person name="Han C."/>
            <person name="Goodwin L."/>
            <person name="Chen A."/>
            <person name="Palaniappan K."/>
            <person name="Hauser L."/>
            <person name="Brambilla E.M."/>
            <person name="Rohde M."/>
            <person name="Goker M."/>
            <person name="Detter J.C."/>
            <person name="Woyke T."/>
            <person name="Bristow J."/>
            <person name="Eisen J.A."/>
            <person name="Markowitz V."/>
            <person name="Hugenholtz P."/>
            <person name="Kyrpides N.C."/>
            <person name="Klenk H.P."/>
            <person name="Lapidus A."/>
        </authorList>
    </citation>
    <scope>NUCLEOTIDE SEQUENCE</scope>
    <source>
        <strain evidence="3 4">DSM 18011</strain>
    </source>
</reference>
<dbReference type="eggNOG" id="COG2801">
    <property type="taxonomic scope" value="Bacteria"/>
</dbReference>
<accession>F3ZV27</accession>
<protein>
    <submittedName>
        <fullName evidence="3">Transposase IS3/IS911 family protein</fullName>
    </submittedName>
</protein>
<dbReference type="Gene3D" id="1.10.10.10">
    <property type="entry name" value="Winged helix-like DNA-binding domain superfamily/Winged helix DNA-binding domain"/>
    <property type="match status" value="1"/>
</dbReference>
<evidence type="ECO:0000313" key="4">
    <source>
        <dbReference type="Proteomes" id="UP000018439"/>
    </source>
</evidence>
<dbReference type="EMBL" id="CM001167">
    <property type="protein sequence ID" value="EGJ72485.1"/>
    <property type="molecule type" value="Genomic_DNA"/>
</dbReference>
<dbReference type="HOGENOM" id="CLU_139800_0_0_10"/>
<dbReference type="GO" id="GO:0003676">
    <property type="term" value="F:nucleic acid binding"/>
    <property type="evidence" value="ECO:0007669"/>
    <property type="project" value="InterPro"/>
</dbReference>
<keyword evidence="1" id="KW-0175">Coiled coil</keyword>
<feature type="domain" description="Integrase catalytic" evidence="2">
    <location>
        <begin position="250"/>
        <end position="412"/>
    </location>
</feature>
<dbReference type="SUPFAM" id="SSF53098">
    <property type="entry name" value="Ribonuclease H-like"/>
    <property type="match status" value="1"/>
</dbReference>
<organism evidence="3 4">
    <name type="scientific">Bacteroides coprosuis DSM 18011</name>
    <dbReference type="NCBI Taxonomy" id="679937"/>
    <lineage>
        <taxon>Bacteria</taxon>
        <taxon>Pseudomonadati</taxon>
        <taxon>Bacteroidota</taxon>
        <taxon>Bacteroidia</taxon>
        <taxon>Bacteroidales</taxon>
        <taxon>Bacteroidaceae</taxon>
        <taxon>Bacteroides</taxon>
    </lineage>
</organism>
<dbReference type="InterPro" id="IPR012337">
    <property type="entry name" value="RNaseH-like_sf"/>
</dbReference>
<dbReference type="InterPro" id="IPR048020">
    <property type="entry name" value="Transpos_IS3"/>
</dbReference>
<dbReference type="SUPFAM" id="SSF46689">
    <property type="entry name" value="Homeodomain-like"/>
    <property type="match status" value="1"/>
</dbReference>
<dbReference type="InterPro" id="IPR036397">
    <property type="entry name" value="RNaseH_sf"/>
</dbReference>